<evidence type="ECO:0000256" key="1">
    <source>
        <dbReference type="ARBA" id="ARBA00023125"/>
    </source>
</evidence>
<dbReference type="EMBL" id="VFPO01000001">
    <property type="protein sequence ID" value="TQM70546.1"/>
    <property type="molecule type" value="Genomic_DNA"/>
</dbReference>
<dbReference type="PANTHER" id="PTHR30055:SF239">
    <property type="entry name" value="TRANSCRIPTIONAL REGULATORY PROTEIN"/>
    <property type="match status" value="1"/>
</dbReference>
<name>A0A543IJ22_9ACTN</name>
<comment type="caution">
    <text evidence="4">The sequence shown here is derived from an EMBL/GenBank/DDBJ whole genome shotgun (WGS) entry which is preliminary data.</text>
</comment>
<protein>
    <submittedName>
        <fullName evidence="4">TetR family transcriptional regulator</fullName>
    </submittedName>
</protein>
<gene>
    <name evidence="4" type="ORF">FHX41_4276</name>
</gene>
<evidence type="ECO:0000256" key="2">
    <source>
        <dbReference type="PROSITE-ProRule" id="PRU00335"/>
    </source>
</evidence>
<dbReference type="GO" id="GO:0000976">
    <property type="term" value="F:transcription cis-regulatory region binding"/>
    <property type="evidence" value="ECO:0007669"/>
    <property type="project" value="TreeGrafter"/>
</dbReference>
<feature type="domain" description="HTH tetR-type" evidence="3">
    <location>
        <begin position="23"/>
        <end position="83"/>
    </location>
</feature>
<dbReference type="GO" id="GO:0003700">
    <property type="term" value="F:DNA-binding transcription factor activity"/>
    <property type="evidence" value="ECO:0007669"/>
    <property type="project" value="TreeGrafter"/>
</dbReference>
<proteinExistence type="predicted"/>
<reference evidence="4 5" key="1">
    <citation type="submission" date="2019-06" db="EMBL/GenBank/DDBJ databases">
        <title>Sequencing the genomes of 1000 actinobacteria strains.</title>
        <authorList>
            <person name="Klenk H.-P."/>
        </authorList>
    </citation>
    <scope>NUCLEOTIDE SEQUENCE [LARGE SCALE GENOMIC DNA]</scope>
    <source>
        <strain evidence="4 5">DSM 45043</strain>
    </source>
</reference>
<dbReference type="InterPro" id="IPR001647">
    <property type="entry name" value="HTH_TetR"/>
</dbReference>
<dbReference type="InterPro" id="IPR050109">
    <property type="entry name" value="HTH-type_TetR-like_transc_reg"/>
</dbReference>
<dbReference type="AlphaFoldDB" id="A0A543IJ22"/>
<evidence type="ECO:0000313" key="4">
    <source>
        <dbReference type="EMBL" id="TQM70546.1"/>
    </source>
</evidence>
<dbReference type="Pfam" id="PF00440">
    <property type="entry name" value="TetR_N"/>
    <property type="match status" value="1"/>
</dbReference>
<keyword evidence="1 2" id="KW-0238">DNA-binding</keyword>
<organism evidence="4 5">
    <name type="scientific">Actinomadura hallensis</name>
    <dbReference type="NCBI Taxonomy" id="337895"/>
    <lineage>
        <taxon>Bacteria</taxon>
        <taxon>Bacillati</taxon>
        <taxon>Actinomycetota</taxon>
        <taxon>Actinomycetes</taxon>
        <taxon>Streptosporangiales</taxon>
        <taxon>Thermomonosporaceae</taxon>
        <taxon>Actinomadura</taxon>
    </lineage>
</organism>
<sequence>MGPERSAVRAGRRAAGGSANRAKVARRDWIEAAYQELARAGERGVSINALAARLGVTKGSFYWHFKDRGELMRALLERWAHERTDEMLALALGSTTDPLERLRRIQALGREVAPIDRAMRLWARHAPEADEAVRHSDRALLGHIAACLRELGFAPDEARLRALLMLRAWVGGYLVPSPDDGETALDAERTLEIFLAVPGGRTASADPAES</sequence>
<evidence type="ECO:0000259" key="3">
    <source>
        <dbReference type="PROSITE" id="PS50977"/>
    </source>
</evidence>
<feature type="DNA-binding region" description="H-T-H motif" evidence="2">
    <location>
        <begin position="46"/>
        <end position="65"/>
    </location>
</feature>
<dbReference type="PANTHER" id="PTHR30055">
    <property type="entry name" value="HTH-TYPE TRANSCRIPTIONAL REGULATOR RUTR"/>
    <property type="match status" value="1"/>
</dbReference>
<dbReference type="SUPFAM" id="SSF46689">
    <property type="entry name" value="Homeodomain-like"/>
    <property type="match status" value="1"/>
</dbReference>
<keyword evidence="5" id="KW-1185">Reference proteome</keyword>
<dbReference type="PROSITE" id="PS50977">
    <property type="entry name" value="HTH_TETR_2"/>
    <property type="match status" value="1"/>
</dbReference>
<dbReference type="InterPro" id="IPR009057">
    <property type="entry name" value="Homeodomain-like_sf"/>
</dbReference>
<dbReference type="Gene3D" id="1.10.357.10">
    <property type="entry name" value="Tetracycline Repressor, domain 2"/>
    <property type="match status" value="1"/>
</dbReference>
<dbReference type="OrthoDB" id="3218408at2"/>
<evidence type="ECO:0000313" key="5">
    <source>
        <dbReference type="Proteomes" id="UP000316706"/>
    </source>
</evidence>
<accession>A0A543IJ22</accession>
<dbReference type="Proteomes" id="UP000316706">
    <property type="component" value="Unassembled WGS sequence"/>
</dbReference>